<dbReference type="Proteomes" id="UP001063166">
    <property type="component" value="Unassembled WGS sequence"/>
</dbReference>
<protein>
    <submittedName>
        <fullName evidence="1">Uncharacterized protein</fullName>
    </submittedName>
</protein>
<comment type="caution">
    <text evidence="1">The sequence shown here is derived from an EMBL/GenBank/DDBJ whole genome shotgun (WGS) entry which is preliminary data.</text>
</comment>
<accession>A0A9P3UN50</accession>
<sequence>MNGLRCWLATSEVFLAFRRYVINLPPRSVQRGGLGSAVFPGHELGIPVSRYSIKTCSSESVRRQGRAAEGPTAGRFLSKELLKMVV</sequence>
<gene>
    <name evidence="1" type="ORF">LshimejAT787_0405160</name>
</gene>
<keyword evidence="2" id="KW-1185">Reference proteome</keyword>
<organism evidence="1 2">
    <name type="scientific">Lyophyllum shimeji</name>
    <name type="common">Hon-shimeji</name>
    <name type="synonym">Tricholoma shimeji</name>
    <dbReference type="NCBI Taxonomy" id="47721"/>
    <lineage>
        <taxon>Eukaryota</taxon>
        <taxon>Fungi</taxon>
        <taxon>Dikarya</taxon>
        <taxon>Basidiomycota</taxon>
        <taxon>Agaricomycotina</taxon>
        <taxon>Agaricomycetes</taxon>
        <taxon>Agaricomycetidae</taxon>
        <taxon>Agaricales</taxon>
        <taxon>Tricholomatineae</taxon>
        <taxon>Lyophyllaceae</taxon>
        <taxon>Lyophyllum</taxon>
    </lineage>
</organism>
<evidence type="ECO:0000313" key="2">
    <source>
        <dbReference type="Proteomes" id="UP001063166"/>
    </source>
</evidence>
<proteinExistence type="predicted"/>
<dbReference type="EMBL" id="BRPK01000004">
    <property type="protein sequence ID" value="GLB37465.1"/>
    <property type="molecule type" value="Genomic_DNA"/>
</dbReference>
<dbReference type="AlphaFoldDB" id="A0A9P3UN50"/>
<name>A0A9P3UN50_LYOSH</name>
<evidence type="ECO:0000313" key="1">
    <source>
        <dbReference type="EMBL" id="GLB37465.1"/>
    </source>
</evidence>
<reference evidence="1" key="1">
    <citation type="submission" date="2022-07" db="EMBL/GenBank/DDBJ databases">
        <title>The genome of Lyophyllum shimeji provides insight into the initial evolution of ectomycorrhizal fungal genome.</title>
        <authorList>
            <person name="Kobayashi Y."/>
            <person name="Shibata T."/>
            <person name="Hirakawa H."/>
            <person name="Shigenobu S."/>
            <person name="Nishiyama T."/>
            <person name="Yamada A."/>
            <person name="Hasebe M."/>
            <person name="Kawaguchi M."/>
        </authorList>
    </citation>
    <scope>NUCLEOTIDE SEQUENCE</scope>
    <source>
        <strain evidence="1">AT787</strain>
    </source>
</reference>